<dbReference type="GO" id="GO:0006360">
    <property type="term" value="P:transcription by RNA polymerase I"/>
    <property type="evidence" value="ECO:0007669"/>
    <property type="project" value="TreeGrafter"/>
</dbReference>
<evidence type="ECO:0000256" key="8">
    <source>
        <dbReference type="ARBA" id="ARBA00023163"/>
    </source>
</evidence>
<dbReference type="GO" id="GO:0006334">
    <property type="term" value="P:nucleosome assembly"/>
    <property type="evidence" value="ECO:0007669"/>
    <property type="project" value="TreeGrafter"/>
</dbReference>
<dbReference type="PANTHER" id="PTHR22691:SF8">
    <property type="entry name" value="PROTEIN SPT2 HOMOLOG"/>
    <property type="match status" value="1"/>
</dbReference>
<evidence type="ECO:0000256" key="2">
    <source>
        <dbReference type="ARBA" id="ARBA00006673"/>
    </source>
</evidence>
<evidence type="ECO:0000256" key="9">
    <source>
        <dbReference type="ARBA" id="ARBA00023242"/>
    </source>
</evidence>
<evidence type="ECO:0000313" key="13">
    <source>
        <dbReference type="EMBL" id="KAJ6828911.1"/>
    </source>
</evidence>
<dbReference type="Gene3D" id="2.60.120.340">
    <property type="entry name" value="Nucleoplasmin core domain"/>
    <property type="match status" value="1"/>
</dbReference>
<protein>
    <submittedName>
        <fullName evidence="13">Histone deacetylase HDT2-like</fullName>
    </submittedName>
</protein>
<keyword evidence="14" id="KW-1185">Reference proteome</keyword>
<evidence type="ECO:0000313" key="14">
    <source>
        <dbReference type="Proteomes" id="UP001140949"/>
    </source>
</evidence>
<evidence type="ECO:0000256" key="3">
    <source>
        <dbReference type="ARBA" id="ARBA00022491"/>
    </source>
</evidence>
<dbReference type="InterPro" id="IPR041232">
    <property type="entry name" value="NPL"/>
</dbReference>
<keyword evidence="10" id="KW-0479">Metal-binding</keyword>
<evidence type="ECO:0000256" key="11">
    <source>
        <dbReference type="SAM" id="MobiDB-lite"/>
    </source>
</evidence>
<dbReference type="AlphaFoldDB" id="A0AAX6GL16"/>
<dbReference type="Pfam" id="PF12874">
    <property type="entry name" value="zf-met"/>
    <property type="match status" value="1"/>
</dbReference>
<sequence length="484" mass="53662">MEFWGVEVKPGQTVKCDIEEGKLLHLSQAALGESNEGVESVSIFVKFNDQKLVVGTLSQEKCALIQYNLVFEKEFDLCHSSKNASVYFCGYKTASQDDSYPFLIPFFFRKILKKEQAKMKAKDENDNDGETEMMRNMFGYKAKANHVDDNKDGVDDEVKAIFDSIVAEEEEAKKDVVSGKKQRTESASKTTAKDEDGAIEMIRNMFRYKPNAIHLDDGKNGVDDEVKALFYSIVAEEEEAKKAAVSGKQLPIESASKTIAKDEDEDEDDAEAIKMIWNMFMYKPNAIHVDNGEDGVDDEVKAIFDSIVAEEEEAKKAAVSGKQLPIESASKTIAKDDDEDDAEAIKMIRNMFTYKPKAIHVDNGEDGVDDEVKAIFDSIVAEEEEAKKAAVSGSTESASKTPATEKKDEKCFSCWTEGRQPLKEMAHTATPHPAKTGKTHVNNDKPKQQTLKSSGSATCKSCNRSFNSDNALQAHTKAKHSSTK</sequence>
<name>A0AAX6GL16_IRIPA</name>
<evidence type="ECO:0000259" key="12">
    <source>
        <dbReference type="PROSITE" id="PS50157"/>
    </source>
</evidence>
<dbReference type="PROSITE" id="PS50157">
    <property type="entry name" value="ZINC_FINGER_C2H2_2"/>
    <property type="match status" value="1"/>
</dbReference>
<evidence type="ECO:0000256" key="5">
    <source>
        <dbReference type="ARBA" id="ARBA00022853"/>
    </source>
</evidence>
<dbReference type="EMBL" id="JANAVB010018993">
    <property type="protein sequence ID" value="KAJ6828911.1"/>
    <property type="molecule type" value="Genomic_DNA"/>
</dbReference>
<dbReference type="GO" id="GO:0005730">
    <property type="term" value="C:nucleolus"/>
    <property type="evidence" value="ECO:0007669"/>
    <property type="project" value="UniProtKB-SubCell"/>
</dbReference>
<dbReference type="GO" id="GO:0016787">
    <property type="term" value="F:hydrolase activity"/>
    <property type="evidence" value="ECO:0007669"/>
    <property type="project" value="UniProtKB-KW"/>
</dbReference>
<evidence type="ECO:0000256" key="4">
    <source>
        <dbReference type="ARBA" id="ARBA00022801"/>
    </source>
</evidence>
<dbReference type="PANTHER" id="PTHR22691">
    <property type="entry name" value="YEAST SPT2-RELATED"/>
    <property type="match status" value="1"/>
</dbReference>
<evidence type="ECO:0000256" key="7">
    <source>
        <dbReference type="ARBA" id="ARBA00023054"/>
    </source>
</evidence>
<dbReference type="GO" id="GO:0008270">
    <property type="term" value="F:zinc ion binding"/>
    <property type="evidence" value="ECO:0007669"/>
    <property type="project" value="UniProtKB-KW"/>
</dbReference>
<dbReference type="PROSITE" id="PS00028">
    <property type="entry name" value="ZINC_FINGER_C2H2_1"/>
    <property type="match status" value="1"/>
</dbReference>
<accession>A0AAX6GL16</accession>
<keyword evidence="10" id="KW-0862">Zinc</keyword>
<comment type="subcellular location">
    <subcellularLocation>
        <location evidence="1">Nucleus</location>
        <location evidence="1">Nucleolus</location>
    </subcellularLocation>
</comment>
<keyword evidence="8" id="KW-0804">Transcription</keyword>
<comment type="caution">
    <text evidence="13">The sequence shown here is derived from an EMBL/GenBank/DDBJ whole genome shotgun (WGS) entry which is preliminary data.</text>
</comment>
<organism evidence="13 14">
    <name type="scientific">Iris pallida</name>
    <name type="common">Sweet iris</name>
    <dbReference type="NCBI Taxonomy" id="29817"/>
    <lineage>
        <taxon>Eukaryota</taxon>
        <taxon>Viridiplantae</taxon>
        <taxon>Streptophyta</taxon>
        <taxon>Embryophyta</taxon>
        <taxon>Tracheophyta</taxon>
        <taxon>Spermatophyta</taxon>
        <taxon>Magnoliopsida</taxon>
        <taxon>Liliopsida</taxon>
        <taxon>Asparagales</taxon>
        <taxon>Iridaceae</taxon>
        <taxon>Iridoideae</taxon>
        <taxon>Irideae</taxon>
        <taxon>Iris</taxon>
    </lineage>
</organism>
<feature type="region of interest" description="Disordered" evidence="11">
    <location>
        <begin position="425"/>
        <end position="484"/>
    </location>
</feature>
<gene>
    <name evidence="13" type="ORF">M6B38_358895</name>
</gene>
<evidence type="ECO:0000256" key="6">
    <source>
        <dbReference type="ARBA" id="ARBA00023015"/>
    </source>
</evidence>
<keyword evidence="5" id="KW-0156">Chromatin regulator</keyword>
<keyword evidence="7" id="KW-0175">Coiled coil</keyword>
<evidence type="ECO:0000256" key="10">
    <source>
        <dbReference type="PROSITE-ProRule" id="PRU00042"/>
    </source>
</evidence>
<keyword evidence="6" id="KW-0805">Transcription regulation</keyword>
<reference evidence="13" key="1">
    <citation type="journal article" date="2023" name="GigaByte">
        <title>Genome assembly of the bearded iris, Iris pallida Lam.</title>
        <authorList>
            <person name="Bruccoleri R.E."/>
            <person name="Oakeley E.J."/>
            <person name="Faust A.M.E."/>
            <person name="Altorfer M."/>
            <person name="Dessus-Babus S."/>
            <person name="Burckhardt D."/>
            <person name="Oertli M."/>
            <person name="Naumann U."/>
            <person name="Petersen F."/>
            <person name="Wong J."/>
        </authorList>
    </citation>
    <scope>NUCLEOTIDE SEQUENCE</scope>
    <source>
        <strain evidence="13">GSM-AAB239-AS_SAM_17_03QT</strain>
    </source>
</reference>
<feature type="domain" description="C2H2-type" evidence="12">
    <location>
        <begin position="457"/>
        <end position="484"/>
    </location>
</feature>
<feature type="compositionally biased region" description="Polar residues" evidence="11">
    <location>
        <begin position="448"/>
        <end position="473"/>
    </location>
</feature>
<dbReference type="FunFam" id="2.60.120.340:FF:000004">
    <property type="entry name" value="Histone deacetylase HDT1"/>
    <property type="match status" value="1"/>
</dbReference>
<proteinExistence type="inferred from homology"/>
<reference evidence="13" key="2">
    <citation type="submission" date="2023-04" db="EMBL/GenBank/DDBJ databases">
        <authorList>
            <person name="Bruccoleri R.E."/>
            <person name="Oakeley E.J."/>
            <person name="Faust A.-M."/>
            <person name="Dessus-Babus S."/>
            <person name="Altorfer M."/>
            <person name="Burckhardt D."/>
            <person name="Oertli M."/>
            <person name="Naumann U."/>
            <person name="Petersen F."/>
            <person name="Wong J."/>
        </authorList>
    </citation>
    <scope>NUCLEOTIDE SEQUENCE</scope>
    <source>
        <strain evidence="13">GSM-AAB239-AS_SAM_17_03QT</strain>
        <tissue evidence="13">Leaf</tissue>
    </source>
</reference>
<keyword evidence="9" id="KW-0539">Nucleus</keyword>
<comment type="similarity">
    <text evidence="2">Belongs to the histone deacetylase HD2 family.</text>
</comment>
<dbReference type="GO" id="GO:0042393">
    <property type="term" value="F:histone binding"/>
    <property type="evidence" value="ECO:0007669"/>
    <property type="project" value="TreeGrafter"/>
</dbReference>
<dbReference type="Proteomes" id="UP001140949">
    <property type="component" value="Unassembled WGS sequence"/>
</dbReference>
<dbReference type="InterPro" id="IPR013087">
    <property type="entry name" value="Znf_C2H2_type"/>
</dbReference>
<feature type="region of interest" description="Disordered" evidence="11">
    <location>
        <begin position="173"/>
        <end position="194"/>
    </location>
</feature>
<dbReference type="Pfam" id="PF17800">
    <property type="entry name" value="NPL"/>
    <property type="match status" value="1"/>
</dbReference>
<dbReference type="GO" id="GO:0003677">
    <property type="term" value="F:DNA binding"/>
    <property type="evidence" value="ECO:0007669"/>
    <property type="project" value="TreeGrafter"/>
</dbReference>
<evidence type="ECO:0000256" key="1">
    <source>
        <dbReference type="ARBA" id="ARBA00004604"/>
    </source>
</evidence>
<keyword evidence="3" id="KW-0678">Repressor</keyword>
<keyword evidence="4" id="KW-0378">Hydrolase</keyword>
<keyword evidence="10" id="KW-0863">Zinc-finger</keyword>